<dbReference type="PANTHER" id="PTHR47786">
    <property type="entry name" value="ALPHA-1,4-GLUCAN:MALTOSE-1-PHOSPHATE MALTOSYLTRANSFERASE"/>
    <property type="match status" value="1"/>
</dbReference>
<feature type="domain" description="Alpha-1,4-glucan:maltose-1-phosphate maltosyltransferase" evidence="5">
    <location>
        <begin position="20"/>
        <end position="206"/>
    </location>
</feature>
<evidence type="ECO:0000313" key="7">
    <source>
        <dbReference type="EMBL" id="MCQ1951145.1"/>
    </source>
</evidence>
<comment type="caution">
    <text evidence="7">The sequence shown here is derived from an EMBL/GenBank/DDBJ whole genome shotgun (WGS) entry which is preliminary data.</text>
</comment>
<dbReference type="Pfam" id="PF21702">
    <property type="entry name" value="GLGE_C"/>
    <property type="match status" value="1"/>
</dbReference>
<feature type="binding site" evidence="4">
    <location>
        <position position="401"/>
    </location>
    <ligand>
        <name>alpha-maltose 1-phosphate</name>
        <dbReference type="ChEBI" id="CHEBI:63576"/>
    </ligand>
</feature>
<dbReference type="InterPro" id="IPR021828">
    <property type="entry name" value="GlgE_dom_N/S"/>
</dbReference>
<dbReference type="InterPro" id="IPR049171">
    <property type="entry name" value="GLGE_C"/>
</dbReference>
<dbReference type="Pfam" id="PF11896">
    <property type="entry name" value="GlgE_dom_N_S"/>
    <property type="match status" value="1"/>
</dbReference>
<dbReference type="RefSeq" id="WP_255798890.1">
    <property type="nucleotide sequence ID" value="NZ_CP104263.1"/>
</dbReference>
<evidence type="ECO:0000256" key="1">
    <source>
        <dbReference type="ARBA" id="ARBA00022676"/>
    </source>
</evidence>
<feature type="binding site" evidence="4">
    <location>
        <position position="365"/>
    </location>
    <ligand>
        <name>alpha-maltose 1-phosphate</name>
        <dbReference type="ChEBI" id="CHEBI:63576"/>
    </ligand>
</feature>
<dbReference type="InterPro" id="IPR017853">
    <property type="entry name" value="GH"/>
</dbReference>
<evidence type="ECO:0000256" key="3">
    <source>
        <dbReference type="ARBA" id="ARBA00023277"/>
    </source>
</evidence>
<dbReference type="SUPFAM" id="SSF51445">
    <property type="entry name" value="(Trans)glycosidases"/>
    <property type="match status" value="1"/>
</dbReference>
<reference evidence="7 8" key="1">
    <citation type="submission" date="2022-07" db="EMBL/GenBank/DDBJ databases">
        <title>Novel species in genus Arthrobacter.</title>
        <authorList>
            <person name="Liu Y."/>
        </authorList>
    </citation>
    <scope>NUCLEOTIDE SEQUENCE [LARGE SCALE GENOMIC DNA]</scope>
    <source>
        <strain evidence="8">zg-Y859</strain>
    </source>
</reference>
<keyword evidence="8" id="KW-1185">Reference proteome</keyword>
<protein>
    <recommendedName>
        <fullName evidence="4">Alpha-1,4-glucan:maltose-1-phosphate maltosyltransferase</fullName>
        <shortName evidence="4">GMPMT</shortName>
        <ecNumber evidence="4">2.4.99.16</ecNumber>
    </recommendedName>
    <alternativeName>
        <fullName evidence="4">(1-&gt;4)-alpha-D-glucan:maltose-1-phosphate alpha-D-maltosyltransferase</fullName>
    </alternativeName>
</protein>
<comment type="catalytic activity">
    <reaction evidence="4">
        <text>alpha-maltose 1-phosphate + [(1-&gt;4)-alpha-D-glucosyl](n) = [(1-&gt;4)-alpha-D-glucosyl](n+2) + phosphate</text>
        <dbReference type="Rhea" id="RHEA:42692"/>
        <dbReference type="Rhea" id="RHEA-COMP:9584"/>
        <dbReference type="Rhea" id="RHEA-COMP:10183"/>
        <dbReference type="ChEBI" id="CHEBI:15444"/>
        <dbReference type="ChEBI" id="CHEBI:43474"/>
        <dbReference type="ChEBI" id="CHEBI:63576"/>
        <dbReference type="EC" id="2.4.99.16"/>
    </reaction>
</comment>
<dbReference type="Gene3D" id="2.60.40.1180">
    <property type="entry name" value="Golgi alpha-mannosidase II"/>
    <property type="match status" value="1"/>
</dbReference>
<dbReference type="InterPro" id="IPR013783">
    <property type="entry name" value="Ig-like_fold"/>
</dbReference>
<dbReference type="Gene3D" id="1.20.58.80">
    <property type="entry name" value="Phosphotransferase system, lactose/cellobiose-type IIA subunit"/>
    <property type="match status" value="1"/>
</dbReference>
<organism evidence="7 8">
    <name type="scientific">Arthrobacter jinronghuae</name>
    <dbReference type="NCBI Taxonomy" id="2964609"/>
    <lineage>
        <taxon>Bacteria</taxon>
        <taxon>Bacillati</taxon>
        <taxon>Actinomycetota</taxon>
        <taxon>Actinomycetes</taxon>
        <taxon>Micrococcales</taxon>
        <taxon>Micrococcaceae</taxon>
        <taxon>Arthrobacter</taxon>
    </lineage>
</organism>
<name>A0ABT1NTT9_9MICC</name>
<dbReference type="InterPro" id="IPR026585">
    <property type="entry name" value="GlgE"/>
</dbReference>
<feature type="site" description="Transition state stabilizer" evidence="4">
    <location>
        <position position="486"/>
    </location>
</feature>
<dbReference type="HAMAP" id="MF_02124">
    <property type="entry name" value="GlgE"/>
    <property type="match status" value="1"/>
</dbReference>
<evidence type="ECO:0000256" key="2">
    <source>
        <dbReference type="ARBA" id="ARBA00022679"/>
    </source>
</evidence>
<keyword evidence="1 4" id="KW-0328">Glycosyltransferase</keyword>
<evidence type="ECO:0000256" key="4">
    <source>
        <dbReference type="HAMAP-Rule" id="MF_02124"/>
    </source>
</evidence>
<dbReference type="Proteomes" id="UP001206924">
    <property type="component" value="Unassembled WGS sequence"/>
</dbReference>
<keyword evidence="2 4" id="KW-0808">Transferase</keyword>
<feature type="binding site" evidence="4">
    <location>
        <position position="270"/>
    </location>
    <ligand>
        <name>alpha-maltose 1-phosphate</name>
        <dbReference type="ChEBI" id="CHEBI:63576"/>
    </ligand>
</feature>
<feature type="domain" description="Alpha-1,4-glucan:maltose-1-phosphate maltosyltransferase C-terminal" evidence="6">
    <location>
        <begin position="582"/>
        <end position="679"/>
    </location>
</feature>
<feature type="active site" description="Nucleophile" evidence="4">
    <location>
        <position position="400"/>
    </location>
</feature>
<comment type="similarity">
    <text evidence="4">Belongs to the glycosyl hydrolase 13 family. GlgE subfamily.</text>
</comment>
<comment type="subunit">
    <text evidence="4">Homodimer.</text>
</comment>
<feature type="active site" description="Proton donor" evidence="4">
    <location>
        <position position="429"/>
    </location>
</feature>
<dbReference type="PANTHER" id="PTHR47786:SF2">
    <property type="entry name" value="GLYCOSYL HYDROLASE FAMILY 13 CATALYTIC DOMAIN-CONTAINING PROTEIN"/>
    <property type="match status" value="1"/>
</dbReference>
<keyword evidence="3 4" id="KW-0119">Carbohydrate metabolism</keyword>
<feature type="binding site" evidence="4">
    <location>
        <begin position="539"/>
        <end position="540"/>
    </location>
    <ligand>
        <name>alpha-maltose 1-phosphate</name>
        <dbReference type="ChEBI" id="CHEBI:63576"/>
    </ligand>
</feature>
<accession>A0ABT1NTT9</accession>
<dbReference type="Gene3D" id="2.60.40.10">
    <property type="entry name" value="Immunoglobulins"/>
    <property type="match status" value="1"/>
</dbReference>
<evidence type="ECO:0000259" key="5">
    <source>
        <dbReference type="Pfam" id="PF11896"/>
    </source>
</evidence>
<evidence type="ECO:0000259" key="6">
    <source>
        <dbReference type="Pfam" id="PF21702"/>
    </source>
</evidence>
<evidence type="ECO:0000313" key="8">
    <source>
        <dbReference type="Proteomes" id="UP001206924"/>
    </source>
</evidence>
<dbReference type="CDD" id="cd11344">
    <property type="entry name" value="AmyAc_GlgE_like"/>
    <property type="match status" value="1"/>
</dbReference>
<gene>
    <name evidence="4" type="primary">glgE</name>
    <name evidence="7" type="ORF">NNX28_14570</name>
</gene>
<proteinExistence type="inferred from homology"/>
<dbReference type="EMBL" id="JANFLP010000015">
    <property type="protein sequence ID" value="MCQ1951145.1"/>
    <property type="molecule type" value="Genomic_DNA"/>
</dbReference>
<dbReference type="EC" id="2.4.99.16" evidence="4"/>
<dbReference type="InterPro" id="IPR013780">
    <property type="entry name" value="Glyco_hydro_b"/>
</dbReference>
<comment type="function">
    <text evidence="4">Maltosyltransferase that uses maltose 1-phosphate (M1P) as the sugar donor to elongate linear or branched alpha-(1-&gt;4)-glucans. Is involved in a branched alpha-glucan biosynthetic pathway from trehalose, together with TreS, Mak and GlgB.</text>
</comment>
<feature type="binding site" evidence="4">
    <location>
        <position position="330"/>
    </location>
    <ligand>
        <name>alpha-maltose 1-phosphate</name>
        <dbReference type="ChEBI" id="CHEBI:63576"/>
    </ligand>
</feature>
<sequence length="683" mass="75875">MSTSSALTPEDLPSKDLRFGRIPITNVTPVVEYGRFPAKAVPGEDLVIGATVFREGHDLVGASAVLYDPEGTVVTRSRMHPVGLGLDRWEGMLRPAGTGHWSFAVEGWADVYATWHHNAEVKIAAGVDVELMLTEGHQLFASAAAERSGADADVFRAAAAALADTGLPVEERLAAAGTEAVTAILDRDPIRDLVTSSDRFPLLVERELAGRGAWYEFFPRSEGAQWDPATREWTSGTFRTAARSLQRVADMQFDVIYLPPIHPIGTTHRKGPNNTLVAGPQDPGSPWAIGAPEGGHDAIHPDLGTFEDFDAFVGSARELGLEVAIDLALQASPDHPWVTSHPEWFTTRVDGSIAYAENPPKKYQDIYPLNFDNDYEGLSQEILRIVRLWISHGVQIFRVDNPHTKPLRFWEWLIGTVNAEYPGVIFLAEAFTRPPMMHALAKAGFQQSYSYFTWRNTREEIEEYFTEVSQESSAFFRPNFFVNTPDILTEFLQFGGPGAFKIRAVLAATGSPLWGVYAGYELFEHVARPGAEEYIDNEKFEYKQRDFAAAEAEGRSLAPYITRLNEIRRTHPALGDLENLTVHSSTDECTVVYSKHKETLPGDPSSRDTLIIVVNVDPHSARESTVTLDLDALHLAPQDLNEDGTFWVDDLISGQSWRWGAHNYVRLDAHFEPAHILSVRRNS</sequence>
<dbReference type="Gene3D" id="3.20.20.80">
    <property type="entry name" value="Glycosidases"/>
    <property type="match status" value="1"/>
</dbReference>